<feature type="chain" id="PRO_5002211700" evidence="2">
    <location>
        <begin position="21"/>
        <end position="113"/>
    </location>
</feature>
<accession>A0A0C9R4D6</accession>
<dbReference type="EMBL" id="GBZX01000875">
    <property type="protein sequence ID" value="JAG91865.1"/>
    <property type="molecule type" value="mRNA"/>
</dbReference>
<evidence type="ECO:0000256" key="2">
    <source>
        <dbReference type="SAM" id="SignalP"/>
    </source>
</evidence>
<reference evidence="3" key="1">
    <citation type="journal article" date="2015" name="PLoS ONE">
        <title>An Insight into the Sialome of the Lone Star Tick, Amblyomma americanum, with a Glimpse on Its Time Dependent Gene Expression.</title>
        <authorList>
            <person name="Karim S."/>
            <person name="Ribeiro J.M."/>
        </authorList>
    </citation>
    <scope>NUCLEOTIDE SEQUENCE</scope>
    <source>
        <tissue evidence="3">Salivary gland</tissue>
    </source>
</reference>
<feature type="compositionally biased region" description="Pro residues" evidence="1">
    <location>
        <begin position="98"/>
        <end position="113"/>
    </location>
</feature>
<evidence type="ECO:0000313" key="3">
    <source>
        <dbReference type="EMBL" id="JAG91865.1"/>
    </source>
</evidence>
<feature type="signal peptide" evidence="2">
    <location>
        <begin position="1"/>
        <end position="20"/>
    </location>
</feature>
<evidence type="ECO:0000256" key="1">
    <source>
        <dbReference type="SAM" id="MobiDB-lite"/>
    </source>
</evidence>
<keyword evidence="2" id="KW-0732">Signal</keyword>
<sequence>MRMMLACLLVLMAFVVASKAAPPMPVGRGRSPHQMRAAALQCARNTHLCYGKRDGESCGGINCVCRLRALNVETGEGEMVCMLRNLRIAFPQRRGGPPGTPWMQPPPGSVLVR</sequence>
<name>A0A0C9R4D6_AMBAM</name>
<organism evidence="3">
    <name type="scientific">Amblyomma americanum</name>
    <name type="common">Lone star tick</name>
    <dbReference type="NCBI Taxonomy" id="6943"/>
    <lineage>
        <taxon>Eukaryota</taxon>
        <taxon>Metazoa</taxon>
        <taxon>Ecdysozoa</taxon>
        <taxon>Arthropoda</taxon>
        <taxon>Chelicerata</taxon>
        <taxon>Arachnida</taxon>
        <taxon>Acari</taxon>
        <taxon>Parasitiformes</taxon>
        <taxon>Ixodida</taxon>
        <taxon>Ixodoidea</taxon>
        <taxon>Ixodidae</taxon>
        <taxon>Amblyomminae</taxon>
        <taxon>Amblyomma</taxon>
    </lineage>
</organism>
<dbReference type="AlphaFoldDB" id="A0A0C9R4D6"/>
<protein>
    <submittedName>
        <fullName evidence="3">Putative secreted protein</fullName>
    </submittedName>
</protein>
<proteinExistence type="evidence at transcript level"/>
<feature type="region of interest" description="Disordered" evidence="1">
    <location>
        <begin position="93"/>
        <end position="113"/>
    </location>
</feature>